<dbReference type="GO" id="GO:0044782">
    <property type="term" value="P:cilium organization"/>
    <property type="evidence" value="ECO:0000318"/>
    <property type="project" value="GO_Central"/>
</dbReference>
<dbReference type="Proteomes" id="UP000054558">
    <property type="component" value="Unassembled WGS sequence"/>
</dbReference>
<comment type="subcellular location">
    <subcellularLocation>
        <location evidence="1">Cytoplasm</location>
        <location evidence="1">Cytoskeleton</location>
        <location evidence="1">Flagellum axoneme</location>
    </subcellularLocation>
</comment>
<dbReference type="CDD" id="cd23767">
    <property type="entry name" value="IQCD"/>
    <property type="match status" value="1"/>
</dbReference>
<keyword evidence="8" id="KW-0966">Cell projection</keyword>
<comment type="similarity">
    <text evidence="2">Belongs to the DRC9 family.</text>
</comment>
<dbReference type="PANTHER" id="PTHR14871:SF1">
    <property type="entry name" value="DYNEIN REGULATORY COMPLEX PROTEIN 9"/>
    <property type="match status" value="1"/>
</dbReference>
<keyword evidence="12" id="KW-1185">Reference proteome</keyword>
<evidence type="ECO:0000256" key="8">
    <source>
        <dbReference type="ARBA" id="ARBA00023273"/>
    </source>
</evidence>
<dbReference type="PROSITE" id="PS50096">
    <property type="entry name" value="IQ"/>
    <property type="match status" value="1"/>
</dbReference>
<dbReference type="PANTHER" id="PTHR14871">
    <property type="entry name" value="DYNEIN REGULATORY COMPLEX PROTEIN 9"/>
    <property type="match status" value="1"/>
</dbReference>
<evidence type="ECO:0000256" key="2">
    <source>
        <dbReference type="ARBA" id="ARBA00008222"/>
    </source>
</evidence>
<dbReference type="SMART" id="SM00015">
    <property type="entry name" value="IQ"/>
    <property type="match status" value="1"/>
</dbReference>
<evidence type="ECO:0000256" key="10">
    <source>
        <dbReference type="SAM" id="MobiDB-lite"/>
    </source>
</evidence>
<keyword evidence="5" id="KW-0282">Flagellum</keyword>
<dbReference type="GO" id="GO:0005737">
    <property type="term" value="C:cytoplasm"/>
    <property type="evidence" value="ECO:0000318"/>
    <property type="project" value="GO_Central"/>
</dbReference>
<dbReference type="OMA" id="KVEEWYA"/>
<accession>A0A0U9HJ03</accession>
<dbReference type="OrthoDB" id="10254713at2759"/>
<dbReference type="AlphaFoldDB" id="A0A0U9HJ03"/>
<dbReference type="InterPro" id="IPR042618">
    <property type="entry name" value="IQCG"/>
</dbReference>
<feature type="compositionally biased region" description="Low complexity" evidence="10">
    <location>
        <begin position="24"/>
        <end position="44"/>
    </location>
</feature>
<evidence type="ECO:0000256" key="4">
    <source>
        <dbReference type="ARBA" id="ARBA00022490"/>
    </source>
</evidence>
<dbReference type="InterPro" id="IPR000048">
    <property type="entry name" value="IQ_motif_EF-hand-BS"/>
</dbReference>
<dbReference type="STRING" id="105231.A0A0U9HJ03"/>
<evidence type="ECO:0000256" key="9">
    <source>
        <dbReference type="SAM" id="Coils"/>
    </source>
</evidence>
<proteinExistence type="inferred from homology"/>
<sequence>MGPLTPPFAALSLDTSANNARATPDLASSPPLSPGSDGPLSPFSEMSRRSIKLAAREPLPEDTLQDLVAEAAASGGDILDVVEAAQACGVIQGALERLALLAVINTDVSVQVKSLSFMSTCCAESGKLASQERRREERTKDVHEGRKANVRTAYIKLVGTEINSESKKAEAMSRTQGSEITRAMEEQKELEQRFEALVAARAVLRTMPNKNKLKENEDELHAVQEALRESTKRLKRNLQDSPNVQDNMARVHAERAKLQALLAKTAHEIEASGTFTSLIDYLAEEERAERESRELVAKEKAKSSAVKAMRAQVKADKKHHEEDVAKRTEALAELKASLKEIKTTTGAESRYLVKEASASADCTARVRSERLGQLEDDVAKLKAFIEIEKKAHEETAAFLRARTGQMREEALRWAGKHEQDTQKLDRETEVLKEIKQQDLSTMLELEDRYNRDTAAQKLESEGHARANREMTLEELGELEKRTRSVIKIQAVYRGYRVRRQAGAGKKKGKKGKGDKKKGGKKSPKKKK</sequence>
<evidence type="ECO:0000256" key="5">
    <source>
        <dbReference type="ARBA" id="ARBA00022846"/>
    </source>
</evidence>
<organism evidence="11 12">
    <name type="scientific">Klebsormidium nitens</name>
    <name type="common">Green alga</name>
    <name type="synonym">Ulothrix nitens</name>
    <dbReference type="NCBI Taxonomy" id="105231"/>
    <lineage>
        <taxon>Eukaryota</taxon>
        <taxon>Viridiplantae</taxon>
        <taxon>Streptophyta</taxon>
        <taxon>Klebsormidiophyceae</taxon>
        <taxon>Klebsormidiales</taxon>
        <taxon>Klebsormidiaceae</taxon>
        <taxon>Klebsormidium</taxon>
    </lineage>
</organism>
<keyword evidence="4" id="KW-0963">Cytoplasm</keyword>
<dbReference type="Pfam" id="PF00612">
    <property type="entry name" value="IQ"/>
    <property type="match status" value="1"/>
</dbReference>
<evidence type="ECO:0000256" key="3">
    <source>
        <dbReference type="ARBA" id="ARBA00013738"/>
    </source>
</evidence>
<reference evidence="11 12" key="1">
    <citation type="journal article" date="2014" name="Nat. Commun.">
        <title>Klebsormidium flaccidum genome reveals primary factors for plant terrestrial adaptation.</title>
        <authorList>
            <person name="Hori K."/>
            <person name="Maruyama F."/>
            <person name="Fujisawa T."/>
            <person name="Togashi T."/>
            <person name="Yamamoto N."/>
            <person name="Seo M."/>
            <person name="Sato S."/>
            <person name="Yamada T."/>
            <person name="Mori H."/>
            <person name="Tajima N."/>
            <person name="Moriyama T."/>
            <person name="Ikeuchi M."/>
            <person name="Watanabe M."/>
            <person name="Wada H."/>
            <person name="Kobayashi K."/>
            <person name="Saito M."/>
            <person name="Masuda T."/>
            <person name="Sasaki-Sekimoto Y."/>
            <person name="Mashiguchi K."/>
            <person name="Awai K."/>
            <person name="Shimojima M."/>
            <person name="Masuda S."/>
            <person name="Iwai M."/>
            <person name="Nobusawa T."/>
            <person name="Narise T."/>
            <person name="Kondo S."/>
            <person name="Saito H."/>
            <person name="Sato R."/>
            <person name="Murakawa M."/>
            <person name="Ihara Y."/>
            <person name="Oshima-Yamada Y."/>
            <person name="Ohtaka K."/>
            <person name="Satoh M."/>
            <person name="Sonobe K."/>
            <person name="Ishii M."/>
            <person name="Ohtani R."/>
            <person name="Kanamori-Sato M."/>
            <person name="Honoki R."/>
            <person name="Miyazaki D."/>
            <person name="Mochizuki H."/>
            <person name="Umetsu J."/>
            <person name="Higashi K."/>
            <person name="Shibata D."/>
            <person name="Kamiya Y."/>
            <person name="Sato N."/>
            <person name="Nakamura Y."/>
            <person name="Tabata S."/>
            <person name="Ida S."/>
            <person name="Kurokawa K."/>
            <person name="Ohta H."/>
        </authorList>
    </citation>
    <scope>NUCLEOTIDE SEQUENCE [LARGE SCALE GENOMIC DNA]</scope>
    <source>
        <strain evidence="11 12">NIES-2285</strain>
    </source>
</reference>
<evidence type="ECO:0000256" key="7">
    <source>
        <dbReference type="ARBA" id="ARBA00023212"/>
    </source>
</evidence>
<keyword evidence="7" id="KW-0206">Cytoskeleton</keyword>
<evidence type="ECO:0000256" key="1">
    <source>
        <dbReference type="ARBA" id="ARBA00004611"/>
    </source>
</evidence>
<keyword evidence="9" id="KW-0175">Coiled coil</keyword>
<evidence type="ECO:0000313" key="12">
    <source>
        <dbReference type="Proteomes" id="UP000054558"/>
    </source>
</evidence>
<keyword evidence="6" id="KW-0969">Cilium</keyword>
<name>A0A0U9HJ03_KLENI</name>
<feature type="region of interest" description="Disordered" evidence="10">
    <location>
        <begin position="497"/>
        <end position="527"/>
    </location>
</feature>
<evidence type="ECO:0000313" key="11">
    <source>
        <dbReference type="EMBL" id="GAQ81762.1"/>
    </source>
</evidence>
<feature type="coiled-coil region" evidence="9">
    <location>
        <begin position="180"/>
        <end position="233"/>
    </location>
</feature>
<dbReference type="EMBL" id="DF237039">
    <property type="protein sequence ID" value="GAQ81762.1"/>
    <property type="molecule type" value="Genomic_DNA"/>
</dbReference>
<protein>
    <recommendedName>
        <fullName evidence="3">Dynein regulatory complex protein 9</fullName>
    </recommendedName>
</protein>
<dbReference type="GO" id="GO:0031514">
    <property type="term" value="C:motile cilium"/>
    <property type="evidence" value="ECO:0000318"/>
    <property type="project" value="GO_Central"/>
</dbReference>
<evidence type="ECO:0000256" key="6">
    <source>
        <dbReference type="ARBA" id="ARBA00023069"/>
    </source>
</evidence>
<feature type="region of interest" description="Disordered" evidence="10">
    <location>
        <begin position="19"/>
        <end position="44"/>
    </location>
</feature>
<gene>
    <name evidence="11" type="ORF">KFL_000900170</name>
</gene>